<feature type="binding site" evidence="5">
    <location>
        <position position="367"/>
    </location>
    <ligand>
        <name>S-adenosyl-L-methionine</name>
        <dbReference type="ChEBI" id="CHEBI:59789"/>
    </ligand>
</feature>
<dbReference type="PROSITE" id="PS51686">
    <property type="entry name" value="SAM_MT_RSMB_NOP"/>
    <property type="match status" value="1"/>
</dbReference>
<feature type="domain" description="SAM-dependent MTase RsmB/NOP-type" evidence="7">
    <location>
        <begin position="203"/>
        <end position="487"/>
    </location>
</feature>
<dbReference type="SUPFAM" id="SSF48013">
    <property type="entry name" value="NusB-like"/>
    <property type="match status" value="1"/>
</dbReference>
<feature type="compositionally biased region" description="Basic and acidic residues" evidence="6">
    <location>
        <begin position="1"/>
        <end position="25"/>
    </location>
</feature>
<keyword evidence="3 5" id="KW-0949">S-adenosyl-L-methionine</keyword>
<keyword evidence="2 5" id="KW-0808">Transferase</keyword>
<dbReference type="GO" id="GO:0008173">
    <property type="term" value="F:RNA methyltransferase activity"/>
    <property type="evidence" value="ECO:0007669"/>
    <property type="project" value="InterPro"/>
</dbReference>
<dbReference type="InterPro" id="IPR006027">
    <property type="entry name" value="NusB_RsmB_TIM44"/>
</dbReference>
<evidence type="ECO:0000256" key="4">
    <source>
        <dbReference type="ARBA" id="ARBA00022884"/>
    </source>
</evidence>
<keyword evidence="1 5" id="KW-0489">Methyltransferase</keyword>
<dbReference type="Pfam" id="PF01029">
    <property type="entry name" value="NusB"/>
    <property type="match status" value="1"/>
</dbReference>
<dbReference type="CDD" id="cd02440">
    <property type="entry name" value="AdoMet_MTases"/>
    <property type="match status" value="1"/>
</dbReference>
<accession>A0AA37XAQ4</accession>
<dbReference type="AlphaFoldDB" id="A0AA37XAQ4"/>
<dbReference type="InterPro" id="IPR001678">
    <property type="entry name" value="MeTrfase_RsmB-F_NOP2_dom"/>
</dbReference>
<evidence type="ECO:0000256" key="3">
    <source>
        <dbReference type="ARBA" id="ARBA00022691"/>
    </source>
</evidence>
<keyword evidence="9" id="KW-1185">Reference proteome</keyword>
<dbReference type="Gene3D" id="1.10.940.10">
    <property type="entry name" value="NusB-like"/>
    <property type="match status" value="1"/>
</dbReference>
<feature type="binding site" evidence="5">
    <location>
        <begin position="298"/>
        <end position="304"/>
    </location>
    <ligand>
        <name>S-adenosyl-L-methionine</name>
        <dbReference type="ChEBI" id="CHEBI:59789"/>
    </ligand>
</feature>
<comment type="caution">
    <text evidence="8">The sequence shown here is derived from an EMBL/GenBank/DDBJ whole genome shotgun (WGS) entry which is preliminary data.</text>
</comment>
<dbReference type="InterPro" id="IPR029063">
    <property type="entry name" value="SAM-dependent_MTases_sf"/>
</dbReference>
<evidence type="ECO:0000259" key="7">
    <source>
        <dbReference type="PROSITE" id="PS51686"/>
    </source>
</evidence>
<feature type="binding site" evidence="5">
    <location>
        <position position="323"/>
    </location>
    <ligand>
        <name>S-adenosyl-L-methionine</name>
        <dbReference type="ChEBI" id="CHEBI:59789"/>
    </ligand>
</feature>
<proteinExistence type="inferred from homology"/>
<dbReference type="InterPro" id="IPR035926">
    <property type="entry name" value="NusB-like_sf"/>
</dbReference>
<evidence type="ECO:0000256" key="2">
    <source>
        <dbReference type="ARBA" id="ARBA00022679"/>
    </source>
</evidence>
<evidence type="ECO:0000256" key="6">
    <source>
        <dbReference type="SAM" id="MobiDB-lite"/>
    </source>
</evidence>
<feature type="region of interest" description="Disordered" evidence="6">
    <location>
        <begin position="237"/>
        <end position="261"/>
    </location>
</feature>
<evidence type="ECO:0000313" key="9">
    <source>
        <dbReference type="Proteomes" id="UP001157160"/>
    </source>
</evidence>
<dbReference type="PANTHER" id="PTHR22807:SF53">
    <property type="entry name" value="RIBOSOMAL RNA SMALL SUBUNIT METHYLTRANSFERASE B-RELATED"/>
    <property type="match status" value="1"/>
</dbReference>
<evidence type="ECO:0000256" key="5">
    <source>
        <dbReference type="PROSITE-ProRule" id="PRU01023"/>
    </source>
</evidence>
<dbReference type="Pfam" id="PF01189">
    <property type="entry name" value="Methyltr_RsmB-F"/>
    <property type="match status" value="1"/>
</dbReference>
<reference evidence="8 9" key="1">
    <citation type="journal article" date="2014" name="Int. J. Syst. Evol. Microbiol.">
        <title>Complete genome sequence of Corynebacterium casei LMG S-19264T (=DSM 44701T), isolated from a smear-ripened cheese.</title>
        <authorList>
            <consortium name="US DOE Joint Genome Institute (JGI-PGF)"/>
            <person name="Walter F."/>
            <person name="Albersmeier A."/>
            <person name="Kalinowski J."/>
            <person name="Ruckert C."/>
        </authorList>
    </citation>
    <scope>NUCLEOTIDE SEQUENCE [LARGE SCALE GENOMIC DNA]</scope>
    <source>
        <strain evidence="8 9">NBRC 112289</strain>
    </source>
</reference>
<dbReference type="PRINTS" id="PR02008">
    <property type="entry name" value="RCMTFAMILY"/>
</dbReference>
<dbReference type="GO" id="GO:0006355">
    <property type="term" value="P:regulation of DNA-templated transcription"/>
    <property type="evidence" value="ECO:0007669"/>
    <property type="project" value="InterPro"/>
</dbReference>
<dbReference type="GO" id="GO:0003723">
    <property type="term" value="F:RNA binding"/>
    <property type="evidence" value="ECO:0007669"/>
    <property type="project" value="UniProtKB-UniRule"/>
</dbReference>
<dbReference type="InterPro" id="IPR049560">
    <property type="entry name" value="MeTrfase_RsmB-F_NOP2_cat"/>
</dbReference>
<dbReference type="PANTHER" id="PTHR22807">
    <property type="entry name" value="NOP2 YEAST -RELATED NOL1/NOP2/FMU SUN DOMAIN-CONTAINING"/>
    <property type="match status" value="1"/>
</dbReference>
<keyword evidence="4 5" id="KW-0694">RNA-binding</keyword>
<dbReference type="EMBL" id="BSUL01000001">
    <property type="protein sequence ID" value="GMA27585.1"/>
    <property type="molecule type" value="Genomic_DNA"/>
</dbReference>
<gene>
    <name evidence="8" type="ORF">GCM10025874_08380</name>
</gene>
<feature type="active site" description="Nucleophile" evidence="5">
    <location>
        <position position="420"/>
    </location>
</feature>
<dbReference type="Gene3D" id="3.40.50.150">
    <property type="entry name" value="Vaccinia Virus protein VP39"/>
    <property type="match status" value="1"/>
</dbReference>
<dbReference type="Proteomes" id="UP001157160">
    <property type="component" value="Unassembled WGS sequence"/>
</dbReference>
<sequence length="488" mass="52392">MNEQRPRRDGGKRYREQGDYGDRNRARSSQAVRRPARVQPARRVAYGVIAAVREDEAFANLLLPQRIDRAGLDAKDAALATELTYGTLRRHGFYDRVIELAAHRPVGEIDAPLLDVLRLGAHQLLATRVAPHAAVDESVSLAREVGSRSTAGFANAVLRTIGRADAEAWLVEVLAGVRDEDERLAIEHSHPLWIVRALRRALAAAEREAELPELLAADNAAPRVSLTALPGLLERAELPGTPTPLSPVGVRAEGGDPARLPQVRDGRVRVQDEGSQLAALALSRARPVEPGERWLDLCAGPGGKAALLAAEAAVGGAALLANEVVPARAELVRRALVALPDPPEVLAGDGRDFGESHPQEFDRIMLDAPCTGLGALRRRPEARWRKQPGDLPGLTGLQDQLAESAVRALKPGGLLAYVTCSPHVAETRGVLRGLLKRHPELEQLDTAAVLNQVTGGSLETAEEGGAVQLWPHSDGTDAMFIALLRRTA</sequence>
<organism evidence="8 9">
    <name type="scientific">Arenivirga flava</name>
    <dbReference type="NCBI Taxonomy" id="1930060"/>
    <lineage>
        <taxon>Bacteria</taxon>
        <taxon>Bacillati</taxon>
        <taxon>Actinomycetota</taxon>
        <taxon>Actinomycetes</taxon>
        <taxon>Micrococcales</taxon>
        <taxon>Microbacteriaceae</taxon>
        <taxon>Arenivirga</taxon>
    </lineage>
</organism>
<dbReference type="GO" id="GO:0001510">
    <property type="term" value="P:RNA methylation"/>
    <property type="evidence" value="ECO:0007669"/>
    <property type="project" value="InterPro"/>
</dbReference>
<dbReference type="SUPFAM" id="SSF53335">
    <property type="entry name" value="S-adenosyl-L-methionine-dependent methyltransferases"/>
    <property type="match status" value="1"/>
</dbReference>
<dbReference type="InterPro" id="IPR023267">
    <property type="entry name" value="RCMT"/>
</dbReference>
<name>A0AA37XAQ4_9MICO</name>
<protein>
    <submittedName>
        <fullName evidence="8">rRNA cytosine-C5-methyltransferase</fullName>
    </submittedName>
</protein>
<feature type="binding site" evidence="5">
    <location>
        <position position="349"/>
    </location>
    <ligand>
        <name>S-adenosyl-L-methionine</name>
        <dbReference type="ChEBI" id="CHEBI:59789"/>
    </ligand>
</feature>
<comment type="similarity">
    <text evidence="5">Belongs to the class I-like SAM-binding methyltransferase superfamily. RsmB/NOP family.</text>
</comment>
<evidence type="ECO:0000313" key="8">
    <source>
        <dbReference type="EMBL" id="GMA27585.1"/>
    </source>
</evidence>
<feature type="region of interest" description="Disordered" evidence="6">
    <location>
        <begin position="1"/>
        <end position="36"/>
    </location>
</feature>
<evidence type="ECO:0000256" key="1">
    <source>
        <dbReference type="ARBA" id="ARBA00022603"/>
    </source>
</evidence>